<proteinExistence type="predicted"/>
<dbReference type="SUPFAM" id="SSF48403">
    <property type="entry name" value="Ankyrin repeat"/>
    <property type="match status" value="1"/>
</dbReference>
<protein>
    <recommendedName>
        <fullName evidence="3">Heterokaryon incompatibility domain-containing protein</fullName>
    </recommendedName>
</protein>
<dbReference type="PANTHER" id="PTHR10622">
    <property type="entry name" value="HET DOMAIN-CONTAINING PROTEIN"/>
    <property type="match status" value="1"/>
</dbReference>
<keyword evidence="1" id="KW-0040">ANK repeat</keyword>
<feature type="domain" description="Heterokaryon incompatibility" evidence="3">
    <location>
        <begin position="22"/>
        <end position="112"/>
    </location>
</feature>
<comment type="caution">
    <text evidence="4">The sequence shown here is derived from an EMBL/GenBank/DDBJ whole genome shotgun (WGS) entry which is preliminary data.</text>
</comment>
<feature type="region of interest" description="Disordered" evidence="2">
    <location>
        <begin position="1011"/>
        <end position="1053"/>
    </location>
</feature>
<dbReference type="InterPro" id="IPR002110">
    <property type="entry name" value="Ankyrin_rpt"/>
</dbReference>
<name>A0A9P3FJG3_9PEZI</name>
<dbReference type="PROSITE" id="PS50088">
    <property type="entry name" value="ANK_REPEAT"/>
    <property type="match status" value="1"/>
</dbReference>
<dbReference type="AlphaFoldDB" id="A0A9P3FJG3"/>
<evidence type="ECO:0000313" key="5">
    <source>
        <dbReference type="Proteomes" id="UP000825890"/>
    </source>
</evidence>
<evidence type="ECO:0000256" key="2">
    <source>
        <dbReference type="SAM" id="MobiDB-lite"/>
    </source>
</evidence>
<feature type="repeat" description="ANK" evidence="1">
    <location>
        <begin position="634"/>
        <end position="666"/>
    </location>
</feature>
<dbReference type="InterPro" id="IPR010730">
    <property type="entry name" value="HET"/>
</dbReference>
<evidence type="ECO:0000256" key="1">
    <source>
        <dbReference type="PROSITE-ProRule" id="PRU00023"/>
    </source>
</evidence>
<dbReference type="OrthoDB" id="3200163at2759"/>
<accession>A0A9P3FJG3</accession>
<evidence type="ECO:0000313" key="4">
    <source>
        <dbReference type="EMBL" id="GIZ46847.1"/>
    </source>
</evidence>
<dbReference type="SMART" id="SM00248">
    <property type="entry name" value="ANK"/>
    <property type="match status" value="2"/>
</dbReference>
<dbReference type="Gene3D" id="1.25.40.20">
    <property type="entry name" value="Ankyrin repeat-containing domain"/>
    <property type="match status" value="2"/>
</dbReference>
<dbReference type="GeneID" id="68295531"/>
<dbReference type="Pfam" id="PF06985">
    <property type="entry name" value="HET"/>
    <property type="match status" value="1"/>
</dbReference>
<keyword evidence="5" id="KW-1185">Reference proteome</keyword>
<gene>
    <name evidence="4" type="ORF">CKM354_000995600</name>
</gene>
<dbReference type="RefSeq" id="XP_044661334.1">
    <property type="nucleotide sequence ID" value="XM_044805399.1"/>
</dbReference>
<dbReference type="Pfam" id="PF13857">
    <property type="entry name" value="Ank_5"/>
    <property type="match status" value="1"/>
</dbReference>
<sequence length="1103" mass="124482">MRLLNVNSLEFAEFHGDNQPKYVIASHRWSDREATYKDVRNGQNKNKAGYKKVLAFARYIRERLSPLEWLWIDTCCINKESEAELSYSINSMFNWYRGSEMCLAYLEDIKDKERYLSSVWFTRGWTLQELIAPRLVVFVTNEWQVIGNKGCVFSHCDSMSSGANLVREIATLTGIPERVLNDWGTSVNLAIGDKIRWIEGRETLREEDMSYALFGIVGIRPGVNYGEGKDNARQRLLQAIKQRDDIRSPPPKLHNPVIEPQGSFLSKGSKNNAATFADGDPGDSSTAILEGRPYPTSSATLYQCLAKKDSCYCRCHSKVLKSPHRSRYIFTEMQGLQAIGQACNVETCTARIYGIKFRVAIFPSLLPFSITAGLQITDSWIPTLMLRPDRVCDYNGPGFRCLEKIESGRPPLKNIPENCYGQALDRYISRKVTSFKQLFTSGQASFEDVNPKGEGYLDLLLMRPWPPGMQNTQWKLLEFLMLGSPAIVLRNPRLLHRCAKWIGEGPHMDMLLSLLYFGLDPGCLDASLFQDWPQLCSPAWFAEQFAPDPMFIEFMQKCLQRQPGFGGCDYLSEALLTENDAEFERAIDCALRGEALRTLPNALGQTAVHLAVLSPSRLTMLLEAGVDPDCIDGGGSTPLMYAACYGASASAIVLLEHGADPSVKDRRNGRYFIDYAVRRRHLKFIEDVSVWLRAETGAAEAQNLLDRCLAFWFINTDDPSDTCVEKRLLGLGANANVLLWDQLTLMQLAKSENQTQLLKASGFTAINSRDKKGRTPLMNVASLFDFDTLSWMTGPEHKADVAACAHDGHTVMHYLFSSPRLHNWAVKDGEQAWHFTQRANMVSSLSVLLDRGASAFTTDNCDCACSDAGCTALTFALHKLKYLREWRSYQTSTGPMIELLALLARRISQQDLAMCCRAIQRFRDFEMHGYTHTCCRGQTEPRLGSPRLLSDQATYSTAKLEQIDFDTTLGTPVDESKALNYTDVIIKFAQLCFMYEQQPLDPWLPPTYLTVRSDESDEDDDDKSPFETTTNVDQGQDVKCRKTRDPTPQPRIYESHDHKNWLQWCSQNPNKLRVQGGSQAFVEHGLKLIASFEGEMQRLRAGD</sequence>
<feature type="compositionally biased region" description="Basic and acidic residues" evidence="2">
    <location>
        <begin position="1036"/>
        <end position="1045"/>
    </location>
</feature>
<dbReference type="PROSITE" id="PS50297">
    <property type="entry name" value="ANK_REP_REGION"/>
    <property type="match status" value="1"/>
</dbReference>
<reference evidence="4 5" key="1">
    <citation type="submission" date="2021-01" db="EMBL/GenBank/DDBJ databases">
        <title>Cercospora kikuchii MAFF 305040 whole genome shotgun sequence.</title>
        <authorList>
            <person name="Kashiwa T."/>
            <person name="Suzuki T."/>
        </authorList>
    </citation>
    <scope>NUCLEOTIDE SEQUENCE [LARGE SCALE GENOMIC DNA]</scope>
    <source>
        <strain evidence="4 5">MAFF 305040</strain>
    </source>
</reference>
<dbReference type="InterPro" id="IPR036770">
    <property type="entry name" value="Ankyrin_rpt-contain_sf"/>
</dbReference>
<organism evidence="4 5">
    <name type="scientific">Cercospora kikuchii</name>
    <dbReference type="NCBI Taxonomy" id="84275"/>
    <lineage>
        <taxon>Eukaryota</taxon>
        <taxon>Fungi</taxon>
        <taxon>Dikarya</taxon>
        <taxon>Ascomycota</taxon>
        <taxon>Pezizomycotina</taxon>
        <taxon>Dothideomycetes</taxon>
        <taxon>Dothideomycetidae</taxon>
        <taxon>Mycosphaerellales</taxon>
        <taxon>Mycosphaerellaceae</taxon>
        <taxon>Cercospora</taxon>
    </lineage>
</organism>
<evidence type="ECO:0000259" key="3">
    <source>
        <dbReference type="Pfam" id="PF06985"/>
    </source>
</evidence>
<dbReference type="EMBL" id="BOLY01000006">
    <property type="protein sequence ID" value="GIZ46847.1"/>
    <property type="molecule type" value="Genomic_DNA"/>
</dbReference>
<dbReference type="PANTHER" id="PTHR10622:SF10">
    <property type="entry name" value="HET DOMAIN-CONTAINING PROTEIN"/>
    <property type="match status" value="1"/>
</dbReference>
<dbReference type="Proteomes" id="UP000825890">
    <property type="component" value="Unassembled WGS sequence"/>
</dbReference>